<dbReference type="EMBL" id="JWIR02000003">
    <property type="protein sequence ID" value="KKB43276.1"/>
    <property type="molecule type" value="Genomic_DNA"/>
</dbReference>
<gene>
    <name evidence="1" type="ORF">QY95_01521</name>
</gene>
<dbReference type="STRING" id="1221996.QY95_01521"/>
<dbReference type="AlphaFoldDB" id="A0A0F5ICN6"/>
<protein>
    <submittedName>
        <fullName evidence="1">Uncharacterized protein</fullName>
    </submittedName>
</protein>
<accession>A0A0F5ICN6</accession>
<keyword evidence="2" id="KW-1185">Reference proteome</keyword>
<dbReference type="Proteomes" id="UP000031563">
    <property type="component" value="Unassembled WGS sequence"/>
</dbReference>
<comment type="caution">
    <text evidence="1">The sequence shown here is derived from an EMBL/GenBank/DDBJ whole genome shotgun (WGS) entry which is preliminary data.</text>
</comment>
<proteinExistence type="predicted"/>
<evidence type="ECO:0000313" key="2">
    <source>
        <dbReference type="Proteomes" id="UP000031563"/>
    </source>
</evidence>
<name>A0A0F5ICN6_BACTR</name>
<reference evidence="1" key="1">
    <citation type="submission" date="2015-02" db="EMBL/GenBank/DDBJ databases">
        <title>Genome Assembly of Bacillaceae bacterium MTCC 8252.</title>
        <authorList>
            <person name="Verma A."/>
            <person name="Khatri I."/>
            <person name="Mual P."/>
            <person name="Subramanian S."/>
            <person name="Krishnamurthi S."/>
        </authorList>
    </citation>
    <scope>NUCLEOTIDE SEQUENCE [LARGE SCALE GENOMIC DNA]</scope>
    <source>
        <strain evidence="1">MTCC 8252</strain>
    </source>
</reference>
<sequence length="41" mass="5107">MQEHASFCFHRMLTFSFYRIEEKAMRKERGMNIFSCFVRIK</sequence>
<evidence type="ECO:0000313" key="1">
    <source>
        <dbReference type="EMBL" id="KKB43276.1"/>
    </source>
</evidence>
<organism evidence="1 2">
    <name type="scientific">Bacillus thermotolerans</name>
    <name type="common">Quasibacillus thermotolerans</name>
    <dbReference type="NCBI Taxonomy" id="1221996"/>
    <lineage>
        <taxon>Bacteria</taxon>
        <taxon>Bacillati</taxon>
        <taxon>Bacillota</taxon>
        <taxon>Bacilli</taxon>
        <taxon>Bacillales</taxon>
        <taxon>Bacillaceae</taxon>
        <taxon>Bacillus</taxon>
    </lineage>
</organism>